<proteinExistence type="predicted"/>
<name>A0ABQ2DM14_9MICC</name>
<organism evidence="1 2">
    <name type="scientific">Glutamicibacter ardleyensis</name>
    <dbReference type="NCBI Taxonomy" id="225894"/>
    <lineage>
        <taxon>Bacteria</taxon>
        <taxon>Bacillati</taxon>
        <taxon>Actinomycetota</taxon>
        <taxon>Actinomycetes</taxon>
        <taxon>Micrococcales</taxon>
        <taxon>Micrococcaceae</taxon>
        <taxon>Glutamicibacter</taxon>
    </lineage>
</organism>
<protein>
    <submittedName>
        <fullName evidence="1">Uncharacterized protein</fullName>
    </submittedName>
</protein>
<evidence type="ECO:0000313" key="2">
    <source>
        <dbReference type="Proteomes" id="UP000606115"/>
    </source>
</evidence>
<evidence type="ECO:0000313" key="1">
    <source>
        <dbReference type="EMBL" id="GGJ63636.1"/>
    </source>
</evidence>
<comment type="caution">
    <text evidence="1">The sequence shown here is derived from an EMBL/GenBank/DDBJ whole genome shotgun (WGS) entry which is preliminary data.</text>
</comment>
<reference evidence="2" key="1">
    <citation type="journal article" date="2019" name="Int. J. Syst. Evol. Microbiol.">
        <title>The Global Catalogue of Microorganisms (GCM) 10K type strain sequencing project: providing services to taxonomists for standard genome sequencing and annotation.</title>
        <authorList>
            <consortium name="The Broad Institute Genomics Platform"/>
            <consortium name="The Broad Institute Genome Sequencing Center for Infectious Disease"/>
            <person name="Wu L."/>
            <person name="Ma J."/>
        </authorList>
    </citation>
    <scope>NUCLEOTIDE SEQUENCE [LARGE SCALE GENOMIC DNA]</scope>
    <source>
        <strain evidence="2">CGMCC 1.3685</strain>
    </source>
</reference>
<keyword evidence="2" id="KW-1185">Reference proteome</keyword>
<sequence length="79" mass="9164">MQLKGCCVAKTLRDIPYHRVVSLVHLEEDASKLSTCQLNMLRQKFHNNCNFIDVVANQLSRQKDVVHKINPAMDYQHID</sequence>
<dbReference type="Proteomes" id="UP000606115">
    <property type="component" value="Unassembled WGS sequence"/>
</dbReference>
<dbReference type="EMBL" id="BMKX01000005">
    <property type="protein sequence ID" value="GGJ63636.1"/>
    <property type="molecule type" value="Genomic_DNA"/>
</dbReference>
<accession>A0ABQ2DM14</accession>
<gene>
    <name evidence="1" type="ORF">GCM10007173_23210</name>
</gene>